<proteinExistence type="predicted"/>
<dbReference type="EMBL" id="LUTY01001820">
    <property type="protein sequence ID" value="OAD21168.1"/>
    <property type="molecule type" value="Genomic_DNA"/>
</dbReference>
<dbReference type="Proteomes" id="UP000076962">
    <property type="component" value="Unassembled WGS sequence"/>
</dbReference>
<feature type="non-terminal residue" evidence="1">
    <location>
        <position position="1"/>
    </location>
</feature>
<gene>
    <name evidence="1" type="ORF">THIOM_003071</name>
</gene>
<organism evidence="1 2">
    <name type="scientific">Candidatus Thiomargarita nelsonii</name>
    <dbReference type="NCBI Taxonomy" id="1003181"/>
    <lineage>
        <taxon>Bacteria</taxon>
        <taxon>Pseudomonadati</taxon>
        <taxon>Pseudomonadota</taxon>
        <taxon>Gammaproteobacteria</taxon>
        <taxon>Thiotrichales</taxon>
        <taxon>Thiotrichaceae</taxon>
        <taxon>Thiomargarita</taxon>
    </lineage>
</organism>
<keyword evidence="2" id="KW-1185">Reference proteome</keyword>
<evidence type="ECO:0000313" key="1">
    <source>
        <dbReference type="EMBL" id="OAD21168.1"/>
    </source>
</evidence>
<evidence type="ECO:0000313" key="2">
    <source>
        <dbReference type="Proteomes" id="UP000076962"/>
    </source>
</evidence>
<sequence>TYKLYQQVAPLVNDAAAAFGFEQVPEYAPLKYAKHEAGEFFFVPRNVATKVAMNRR</sequence>
<dbReference type="AlphaFoldDB" id="A0A176RZR7"/>
<comment type="caution">
    <text evidence="1">The sequence shown here is derived from an EMBL/GenBank/DDBJ whole genome shotgun (WGS) entry which is preliminary data.</text>
</comment>
<protein>
    <submittedName>
        <fullName evidence="1">Uncharacterized protein</fullName>
    </submittedName>
</protein>
<name>A0A176RZR7_9GAMM</name>
<reference evidence="1 2" key="1">
    <citation type="submission" date="2016-05" db="EMBL/GenBank/DDBJ databases">
        <title>Single-cell genome of chain-forming Candidatus Thiomargarita nelsonii and comparison to other large sulfur-oxidizing bacteria.</title>
        <authorList>
            <person name="Winkel M."/>
            <person name="Salman V."/>
            <person name="Woyke T."/>
            <person name="Schulz-Vogt H."/>
            <person name="Richter M."/>
            <person name="Flood B."/>
            <person name="Bailey J."/>
            <person name="Amann R."/>
            <person name="Mussmann M."/>
        </authorList>
    </citation>
    <scope>NUCLEOTIDE SEQUENCE [LARGE SCALE GENOMIC DNA]</scope>
    <source>
        <strain evidence="1 2">THI036</strain>
    </source>
</reference>
<accession>A0A176RZR7</accession>